<keyword evidence="5" id="KW-1185">Reference proteome</keyword>
<gene>
    <name evidence="4" type="primary">bdhJ</name>
    <name evidence="4" type="ORF">PATL70BA_2761</name>
</gene>
<dbReference type="EMBL" id="LR130778">
    <property type="protein sequence ID" value="VDN48664.1"/>
    <property type="molecule type" value="Genomic_DNA"/>
</dbReference>
<name>A0A3P7NZS2_9FIRM</name>
<sequence length="386" mass="43119">MKNFNMHIPTKVYFGEGAIKDLSIEIKKYGNRVLMVYGHGSIKRNGVYDDVMAVFELGDITYVELSGVDVNPRLETVNEGVRICLSEKIDFILAVGGGSVIDCSKTIAAAVYYAGDPWDLVSYKTKIQKAMPLGVVLTLSATGSELNGNAVISNTQTKEKRGFSSEWMWPKFSILDPTYTYTVSPHQTACGIVDTLTHLYEFYFSAKEDAELSDAMSEAVMATVIKYGKIAIAEPNNYEARSNLMWASAVALSGMTNRGKTFEGFNHAVEHGLSAIYDITHADGLAILAPYWMEYVLDEKNVTRFARFARKVWGIVDEDDMGVAKKGIERTRRYYEYLEMPSRLSHVKIDDARLDAVIDHAFLGDTLGHLKILRKQDVRRILEAAL</sequence>
<dbReference type="GO" id="GO:1990362">
    <property type="term" value="F:butanol dehydrogenase (NAD+) activity"/>
    <property type="evidence" value="ECO:0007669"/>
    <property type="project" value="InterPro"/>
</dbReference>
<dbReference type="GO" id="GO:0046872">
    <property type="term" value="F:metal ion binding"/>
    <property type="evidence" value="ECO:0007669"/>
    <property type="project" value="InterPro"/>
</dbReference>
<evidence type="ECO:0000313" key="5">
    <source>
        <dbReference type="Proteomes" id="UP000279029"/>
    </source>
</evidence>
<dbReference type="InterPro" id="IPR044731">
    <property type="entry name" value="BDH-like"/>
</dbReference>
<protein>
    <submittedName>
        <fullName evidence="4">NADH-dependent butanol dehydrogenase</fullName>
        <ecNumber evidence="4">1.1.1.-</ecNumber>
    </submittedName>
</protein>
<feature type="domain" description="Alcohol dehydrogenase iron-type/glycerol dehydrogenase GldA" evidence="2">
    <location>
        <begin position="9"/>
        <end position="177"/>
    </location>
</feature>
<dbReference type="KEGG" id="cbar:PATL70BA_2761"/>
<dbReference type="Pfam" id="PF25137">
    <property type="entry name" value="ADH_Fe_C"/>
    <property type="match status" value="1"/>
</dbReference>
<dbReference type="AlphaFoldDB" id="A0A3P7NZS2"/>
<dbReference type="PANTHER" id="PTHR43633:SF1">
    <property type="entry name" value="ALCOHOL DEHYDROGENASE YQHD"/>
    <property type="match status" value="1"/>
</dbReference>
<keyword evidence="1 4" id="KW-0560">Oxidoreductase</keyword>
<proteinExistence type="predicted"/>
<dbReference type="EC" id="1.1.1.-" evidence="4"/>
<dbReference type="GO" id="GO:0005829">
    <property type="term" value="C:cytosol"/>
    <property type="evidence" value="ECO:0007669"/>
    <property type="project" value="TreeGrafter"/>
</dbReference>
<evidence type="ECO:0000313" key="4">
    <source>
        <dbReference type="EMBL" id="VDN48664.1"/>
    </source>
</evidence>
<dbReference type="RefSeq" id="WP_125137769.1">
    <property type="nucleotide sequence ID" value="NZ_LR130778.1"/>
</dbReference>
<dbReference type="SUPFAM" id="SSF56796">
    <property type="entry name" value="Dehydroquinate synthase-like"/>
    <property type="match status" value="1"/>
</dbReference>
<evidence type="ECO:0000259" key="3">
    <source>
        <dbReference type="Pfam" id="PF25137"/>
    </source>
</evidence>
<reference evidence="4 5" key="1">
    <citation type="submission" date="2018-09" db="EMBL/GenBank/DDBJ databases">
        <authorList>
            <person name="Postec A."/>
        </authorList>
    </citation>
    <scope>NUCLEOTIDE SEQUENCE [LARGE SCALE GENOMIC DNA]</scope>
    <source>
        <strain evidence="4">70B-A</strain>
    </source>
</reference>
<evidence type="ECO:0000256" key="1">
    <source>
        <dbReference type="ARBA" id="ARBA00023002"/>
    </source>
</evidence>
<dbReference type="Proteomes" id="UP000279029">
    <property type="component" value="Chromosome"/>
</dbReference>
<dbReference type="InterPro" id="IPR001670">
    <property type="entry name" value="ADH_Fe/GldA"/>
</dbReference>
<feature type="domain" description="Fe-containing alcohol dehydrogenase-like C-terminal" evidence="3">
    <location>
        <begin position="188"/>
        <end position="385"/>
    </location>
</feature>
<organism evidence="4 5">
    <name type="scientific">Petrocella atlantisensis</name>
    <dbReference type="NCBI Taxonomy" id="2173034"/>
    <lineage>
        <taxon>Bacteria</taxon>
        <taxon>Bacillati</taxon>
        <taxon>Bacillota</taxon>
        <taxon>Clostridia</taxon>
        <taxon>Lachnospirales</taxon>
        <taxon>Vallitaleaceae</taxon>
        <taxon>Petrocella</taxon>
    </lineage>
</organism>
<dbReference type="Gene3D" id="3.40.50.1970">
    <property type="match status" value="1"/>
</dbReference>
<accession>A0A3P7NZS2</accession>
<dbReference type="CDD" id="cd08187">
    <property type="entry name" value="BDH"/>
    <property type="match status" value="1"/>
</dbReference>
<dbReference type="GO" id="GO:1990002">
    <property type="term" value="F:methylglyoxal reductase (NADPH) (acetol producing) activity"/>
    <property type="evidence" value="ECO:0007669"/>
    <property type="project" value="TreeGrafter"/>
</dbReference>
<dbReference type="InterPro" id="IPR056798">
    <property type="entry name" value="ADH_Fe_C"/>
</dbReference>
<dbReference type="OrthoDB" id="5445534at2"/>
<dbReference type="Pfam" id="PF00465">
    <property type="entry name" value="Fe-ADH"/>
    <property type="match status" value="1"/>
</dbReference>
<dbReference type="GO" id="GO:0008106">
    <property type="term" value="F:alcohol dehydrogenase (NADP+) activity"/>
    <property type="evidence" value="ECO:0007669"/>
    <property type="project" value="TreeGrafter"/>
</dbReference>
<evidence type="ECO:0000259" key="2">
    <source>
        <dbReference type="Pfam" id="PF00465"/>
    </source>
</evidence>
<dbReference type="Gene3D" id="1.20.1090.10">
    <property type="entry name" value="Dehydroquinate synthase-like - alpha domain"/>
    <property type="match status" value="1"/>
</dbReference>
<dbReference type="FunFam" id="3.40.50.1970:FF:000003">
    <property type="entry name" value="Alcohol dehydrogenase, iron-containing"/>
    <property type="match status" value="1"/>
</dbReference>
<dbReference type="PANTHER" id="PTHR43633">
    <property type="entry name" value="ALCOHOL DEHYDROGENASE YQHD"/>
    <property type="match status" value="1"/>
</dbReference>